<keyword evidence="7" id="KW-0677">Repeat</keyword>
<dbReference type="PRINTS" id="PR00452">
    <property type="entry name" value="SH3DOMAIN"/>
</dbReference>
<evidence type="ECO:0000313" key="18">
    <source>
        <dbReference type="RefSeq" id="XP_030766907.1"/>
    </source>
</evidence>
<keyword evidence="5" id="KW-0963">Cytoplasm</keyword>
<keyword evidence="9" id="KW-0862">Zinc</keyword>
<keyword evidence="10" id="KW-0472">Membrane</keyword>
<dbReference type="InterPro" id="IPR036028">
    <property type="entry name" value="SH3-like_dom_sf"/>
</dbReference>
<dbReference type="InterPro" id="IPR027267">
    <property type="entry name" value="AH/BAR_dom_sf"/>
</dbReference>
<dbReference type="FunFam" id="2.30.30.40:FF:000221">
    <property type="entry name" value="SH3 and cysteine-rich domain-containing protein 2"/>
    <property type="match status" value="1"/>
</dbReference>
<keyword evidence="3 11" id="KW-0728">SH3 domain</keyword>
<evidence type="ECO:0000256" key="5">
    <source>
        <dbReference type="ARBA" id="ARBA00022490"/>
    </source>
</evidence>
<dbReference type="GO" id="GO:0005737">
    <property type="term" value="C:cytoplasm"/>
    <property type="evidence" value="ECO:0007669"/>
    <property type="project" value="UniProtKB-SubCell"/>
</dbReference>
<evidence type="ECO:0000256" key="7">
    <source>
        <dbReference type="ARBA" id="ARBA00022737"/>
    </source>
</evidence>
<dbReference type="GO" id="GO:0008270">
    <property type="term" value="F:zinc ion binding"/>
    <property type="evidence" value="ECO:0007669"/>
    <property type="project" value="UniProtKB-KW"/>
</dbReference>
<dbReference type="GO" id="GO:0003009">
    <property type="term" value="P:skeletal muscle contraction"/>
    <property type="evidence" value="ECO:0007669"/>
    <property type="project" value="TreeGrafter"/>
</dbReference>
<dbReference type="SUPFAM" id="SSF57889">
    <property type="entry name" value="Cysteine-rich domain"/>
    <property type="match status" value="1"/>
</dbReference>
<keyword evidence="4" id="KW-1003">Cell membrane</keyword>
<dbReference type="PROSITE" id="PS50081">
    <property type="entry name" value="ZF_DAG_PE_2"/>
    <property type="match status" value="1"/>
</dbReference>
<dbReference type="InterPro" id="IPR046349">
    <property type="entry name" value="C1-like_sf"/>
</dbReference>
<dbReference type="FunFam" id="3.30.60.20:FF:000056">
    <property type="entry name" value="Uncharacterized protein, isoform C"/>
    <property type="match status" value="1"/>
</dbReference>
<dbReference type="InterPro" id="IPR002219">
    <property type="entry name" value="PKC_DAG/PE"/>
</dbReference>
<keyword evidence="12" id="KW-0175">Coiled coil</keyword>
<reference evidence="17 18" key="1">
    <citation type="submission" date="2025-04" db="UniProtKB">
        <authorList>
            <consortium name="RefSeq"/>
        </authorList>
    </citation>
    <scope>IDENTIFICATION</scope>
    <source>
        <tissue evidence="17 18">Gonads</tissue>
    </source>
</reference>
<evidence type="ECO:0000256" key="6">
    <source>
        <dbReference type="ARBA" id="ARBA00022723"/>
    </source>
</evidence>
<gene>
    <name evidence="17 18" type="primary">LOC115890735</name>
</gene>
<evidence type="ECO:0000256" key="11">
    <source>
        <dbReference type="PROSITE-ProRule" id="PRU00192"/>
    </source>
</evidence>
<evidence type="ECO:0000313" key="16">
    <source>
        <dbReference type="Proteomes" id="UP000504635"/>
    </source>
</evidence>
<keyword evidence="16" id="KW-1185">Reference proteome</keyword>
<evidence type="ECO:0000313" key="17">
    <source>
        <dbReference type="RefSeq" id="XP_030766905.1"/>
    </source>
</evidence>
<feature type="coiled-coil region" evidence="12">
    <location>
        <begin position="128"/>
        <end position="155"/>
    </location>
</feature>
<dbReference type="Pfam" id="PF26085">
    <property type="entry name" value="SH3_20"/>
    <property type="match status" value="1"/>
</dbReference>
<dbReference type="GO" id="GO:0042383">
    <property type="term" value="C:sarcolemma"/>
    <property type="evidence" value="ECO:0007669"/>
    <property type="project" value="UniProtKB-SubCell"/>
</dbReference>
<dbReference type="RefSeq" id="XP_030766905.1">
    <property type="nucleotide sequence ID" value="XM_030911045.1"/>
</dbReference>
<evidence type="ECO:0000259" key="15">
    <source>
        <dbReference type="PROSITE" id="PS50081"/>
    </source>
</evidence>
<dbReference type="PANTHER" id="PTHR15135:SF7">
    <property type="entry name" value="STAC-LIKE, ISOFORM J"/>
    <property type="match status" value="1"/>
</dbReference>
<evidence type="ECO:0000256" key="2">
    <source>
        <dbReference type="ARBA" id="ARBA00004496"/>
    </source>
</evidence>
<name>A0A6J2YVM6_SITOR</name>
<organism evidence="16 17">
    <name type="scientific">Sitophilus oryzae</name>
    <name type="common">Rice weevil</name>
    <name type="synonym">Curculio oryzae</name>
    <dbReference type="NCBI Taxonomy" id="7048"/>
    <lineage>
        <taxon>Eukaryota</taxon>
        <taxon>Metazoa</taxon>
        <taxon>Ecdysozoa</taxon>
        <taxon>Arthropoda</taxon>
        <taxon>Hexapoda</taxon>
        <taxon>Insecta</taxon>
        <taxon>Pterygota</taxon>
        <taxon>Neoptera</taxon>
        <taxon>Endopterygota</taxon>
        <taxon>Coleoptera</taxon>
        <taxon>Polyphaga</taxon>
        <taxon>Cucujiformia</taxon>
        <taxon>Curculionidae</taxon>
        <taxon>Dryophthorinae</taxon>
        <taxon>Sitophilus</taxon>
    </lineage>
</organism>
<feature type="compositionally biased region" description="Low complexity" evidence="13">
    <location>
        <begin position="676"/>
        <end position="690"/>
    </location>
</feature>
<dbReference type="Gene3D" id="2.30.30.40">
    <property type="entry name" value="SH3 Domains"/>
    <property type="match status" value="1"/>
</dbReference>
<dbReference type="SMART" id="SM00326">
    <property type="entry name" value="SH3"/>
    <property type="match status" value="1"/>
</dbReference>
<feature type="compositionally biased region" description="Low complexity" evidence="13">
    <location>
        <begin position="591"/>
        <end position="602"/>
    </location>
</feature>
<dbReference type="Pfam" id="PF00130">
    <property type="entry name" value="C1_1"/>
    <property type="match status" value="1"/>
</dbReference>
<dbReference type="CDD" id="cd20817">
    <property type="entry name" value="C1_Stac"/>
    <property type="match status" value="1"/>
</dbReference>
<feature type="region of interest" description="Disordered" evidence="13">
    <location>
        <begin position="528"/>
        <end position="604"/>
    </location>
</feature>
<proteinExistence type="predicted"/>
<dbReference type="FunFam" id="1.20.1270.60:FF:000071">
    <property type="entry name" value="Uncharacterized protein, isoform U"/>
    <property type="match status" value="1"/>
</dbReference>
<dbReference type="Gene3D" id="1.20.1270.60">
    <property type="entry name" value="Arfaptin homology (AH) domain/BAR domain"/>
    <property type="match status" value="1"/>
</dbReference>
<dbReference type="GO" id="GO:1903078">
    <property type="term" value="P:positive regulation of protein localization to plasma membrane"/>
    <property type="evidence" value="ECO:0007669"/>
    <property type="project" value="TreeGrafter"/>
</dbReference>
<feature type="compositionally biased region" description="Polar residues" evidence="13">
    <location>
        <begin position="691"/>
        <end position="700"/>
    </location>
</feature>
<dbReference type="InterPro" id="IPR059031">
    <property type="entry name" value="SH3_20"/>
</dbReference>
<dbReference type="PANTHER" id="PTHR15135">
    <property type="entry name" value="STAC"/>
    <property type="match status" value="1"/>
</dbReference>
<feature type="domain" description="SH3" evidence="14">
    <location>
        <begin position="769"/>
        <end position="828"/>
    </location>
</feature>
<dbReference type="PROSITE" id="PS50002">
    <property type="entry name" value="SH3"/>
    <property type="match status" value="1"/>
</dbReference>
<keyword evidence="8" id="KW-0863">Zinc-finger</keyword>
<dbReference type="Proteomes" id="UP000504635">
    <property type="component" value="Unplaced"/>
</dbReference>
<dbReference type="CTD" id="5740318"/>
<protein>
    <submittedName>
        <fullName evidence="17 18">Uncharacterized protein LOC115890735 isoform X1</fullName>
    </submittedName>
</protein>
<dbReference type="SUPFAM" id="SSF50044">
    <property type="entry name" value="SH3-domain"/>
    <property type="match status" value="1"/>
</dbReference>
<dbReference type="InterPro" id="IPR039688">
    <property type="entry name" value="STAC1/2/3"/>
</dbReference>
<comment type="subcellular location">
    <subcellularLocation>
        <location evidence="1">Cell membrane</location>
        <location evidence="1">Sarcolemma</location>
        <topology evidence="1">Peripheral membrane protein</topology>
        <orientation evidence="1">Cytoplasmic side</orientation>
    </subcellularLocation>
    <subcellularLocation>
        <location evidence="2">Cytoplasm</location>
    </subcellularLocation>
</comment>
<dbReference type="Pfam" id="PF00018">
    <property type="entry name" value="SH3_1"/>
    <property type="match status" value="1"/>
</dbReference>
<dbReference type="SMART" id="SM00109">
    <property type="entry name" value="C1"/>
    <property type="match status" value="1"/>
</dbReference>
<dbReference type="Gene3D" id="3.30.60.20">
    <property type="match status" value="1"/>
</dbReference>
<sequence length="887" mass="99648">MAAGESALKDLIHPSYNEHLKSHNAVTFKLVKTVSDFTQQLGQMYEQHAEEMQMLVSNFRKRNNELRKERPACPSSLFHTWEALLQEVEIDSQAMGDIASILVRQVSRPMLDRSFYRKIQSRKVFTHRESYETIIAKTEEKLAKTRQEYKSAYLAYLSNPTTESLSAYFNGHNAYVQQLHATNGMMEEFGKETLPSLLQELEEIYSDLCSTVTDAIIQGAEIISTRALEQTKRYDTLANQCRSVVGHSDLIHLARSLPVPQGRGLIIKRIFVPPQPPPPPEGLEGDIANGHINNDNIPPPLKDELVIDQLSAVQIKPSHDALRKESDDLKGQIRQIQDALDTLLRIQQRSVDASLYNKANELQEDISMKRFDLKVAQIHLRAINSQKELFTHKLENETGSGRERKMSASSTASMKNKWLKAFKSLKTPPPEETKPKNQMYAAVSTIMSMRKNGSAATRELLKGDPDAHNFQENTYKKITPCDVCSQVLRGHTRQGLKCRICKMNVHLDCQKDAQKCQTKAKLLRRQKSTSEIETRVPDINADDENLPDGYMPTINRRISVKPNGRQSHRSSEAVNLDPRRSKHQVGGAQQPATPSSMATAAPQDATSMRRRIFAGMKSLTGFGSRSRHGSPGHRSISLPETPHSPRRQKLNLRMKSLSLDSPESTEHVQRRQRHGANAASDPHSNHSSSSKIQFASSTVPPRSLPNHPIRKDLKTQSTPSSPVHNRRLLSAKNIRMSSVELPDENDKSPSSASTSPCPSPVGKKSHRLLPTNLYVVLYNFKARHQDELDLKAGYKVTVIDTSDPDWWKGKCFGKMGFFPSKYVSKLSSGEKPLQVTHNLQVSDGDNGLMLLRDQIVIQIGEEIDGMVMIRSGDNRQGVCPVKFLQEV</sequence>
<dbReference type="InterPro" id="IPR001452">
    <property type="entry name" value="SH3_domain"/>
</dbReference>
<evidence type="ECO:0000256" key="10">
    <source>
        <dbReference type="ARBA" id="ARBA00023136"/>
    </source>
</evidence>
<feature type="region of interest" description="Disordered" evidence="13">
    <location>
        <begin position="620"/>
        <end position="764"/>
    </location>
</feature>
<evidence type="ECO:0000256" key="1">
    <source>
        <dbReference type="ARBA" id="ARBA00004278"/>
    </source>
</evidence>
<accession>A0A6J2YVM6</accession>
<evidence type="ECO:0000256" key="3">
    <source>
        <dbReference type="ARBA" id="ARBA00022443"/>
    </source>
</evidence>
<evidence type="ECO:0000256" key="12">
    <source>
        <dbReference type="SAM" id="Coils"/>
    </source>
</evidence>
<evidence type="ECO:0000259" key="14">
    <source>
        <dbReference type="PROSITE" id="PS50002"/>
    </source>
</evidence>
<feature type="domain" description="Phorbol-ester/DAG-type" evidence="15">
    <location>
        <begin position="467"/>
        <end position="516"/>
    </location>
</feature>
<dbReference type="KEGG" id="soy:115890735"/>
<dbReference type="SUPFAM" id="SSF103657">
    <property type="entry name" value="BAR/IMD domain-like"/>
    <property type="match status" value="1"/>
</dbReference>
<dbReference type="PROSITE" id="PS00479">
    <property type="entry name" value="ZF_DAG_PE_1"/>
    <property type="match status" value="1"/>
</dbReference>
<evidence type="ECO:0000256" key="13">
    <source>
        <dbReference type="SAM" id="MobiDB-lite"/>
    </source>
</evidence>
<evidence type="ECO:0000256" key="9">
    <source>
        <dbReference type="ARBA" id="ARBA00022833"/>
    </source>
</evidence>
<keyword evidence="6" id="KW-0479">Metal-binding</keyword>
<evidence type="ECO:0000256" key="4">
    <source>
        <dbReference type="ARBA" id="ARBA00022475"/>
    </source>
</evidence>
<dbReference type="AlphaFoldDB" id="A0A6J2YVM6"/>
<evidence type="ECO:0000256" key="8">
    <source>
        <dbReference type="ARBA" id="ARBA00022771"/>
    </source>
</evidence>
<dbReference type="OrthoDB" id="6250593at2759"/>
<dbReference type="GeneID" id="115890735"/>
<dbReference type="RefSeq" id="XP_030766907.1">
    <property type="nucleotide sequence ID" value="XM_030911047.1"/>
</dbReference>